<dbReference type="Pfam" id="PF13649">
    <property type="entry name" value="Methyltransf_25"/>
    <property type="match status" value="1"/>
</dbReference>
<dbReference type="InterPro" id="IPR041698">
    <property type="entry name" value="Methyltransf_25"/>
</dbReference>
<protein>
    <submittedName>
        <fullName evidence="4">Ubiquinone biosynthesis O-methyltransferase</fullName>
        <ecNumber evidence="4">2.1.1.222</ecNumber>
    </submittedName>
</protein>
<dbReference type="Proteomes" id="UP000829494">
    <property type="component" value="Chromosome"/>
</dbReference>
<dbReference type="EMBL" id="CP094298">
    <property type="protein sequence ID" value="UNZ01734.1"/>
    <property type="molecule type" value="Genomic_DNA"/>
</dbReference>
<evidence type="ECO:0000259" key="3">
    <source>
        <dbReference type="Pfam" id="PF13649"/>
    </source>
</evidence>
<evidence type="ECO:0000256" key="2">
    <source>
        <dbReference type="ARBA" id="ARBA00022679"/>
    </source>
</evidence>
<sequence length="250" mass="26669">MTSQFDGMAALHERSIDELPFRRHIEMPSVLAAAGGVEGRRVLDLGCGSGLYARFFARNGAAGVLGVDRSPGLIAHARHREEVEPLGVRYLVHDEATTDTLTGAFDLAVSVYALSYAATPAALARLCAAARATLAPGGRFVAATLNPDFATVPHYYRPYGFDLTVADPHLCDGDPVGLHARADGESFQVTAYYWSREAHERALTEAGFTEVAWQSPRTAADGSASLFARYLAAPHVLAVSARVPGDSSPR</sequence>
<name>A0ABY3YZN5_STRRM</name>
<keyword evidence="4" id="KW-0830">Ubiquinone</keyword>
<evidence type="ECO:0000256" key="1">
    <source>
        <dbReference type="ARBA" id="ARBA00022603"/>
    </source>
</evidence>
<proteinExistence type="predicted"/>
<dbReference type="CDD" id="cd02440">
    <property type="entry name" value="AdoMet_MTases"/>
    <property type="match status" value="1"/>
</dbReference>
<dbReference type="GO" id="GO:0102208">
    <property type="term" value="F:2-polyprenyl-6-hydroxyphenol methylase activity"/>
    <property type="evidence" value="ECO:0007669"/>
    <property type="project" value="UniProtKB-EC"/>
</dbReference>
<keyword evidence="1 4" id="KW-0489">Methyltransferase</keyword>
<dbReference type="PANTHER" id="PTHR43861">
    <property type="entry name" value="TRANS-ACONITATE 2-METHYLTRANSFERASE-RELATED"/>
    <property type="match status" value="1"/>
</dbReference>
<dbReference type="GO" id="GO:0032259">
    <property type="term" value="P:methylation"/>
    <property type="evidence" value="ECO:0007669"/>
    <property type="project" value="UniProtKB-KW"/>
</dbReference>
<dbReference type="EC" id="2.1.1.222" evidence="4"/>
<feature type="domain" description="Methyltransferase" evidence="3">
    <location>
        <begin position="42"/>
        <end position="138"/>
    </location>
</feature>
<gene>
    <name evidence="4" type="primary">ubiG2</name>
    <name evidence="4" type="ORF">SRIMR7_06250</name>
</gene>
<evidence type="ECO:0000313" key="5">
    <source>
        <dbReference type="Proteomes" id="UP000829494"/>
    </source>
</evidence>
<evidence type="ECO:0000313" key="4">
    <source>
        <dbReference type="EMBL" id="UNZ01734.1"/>
    </source>
</evidence>
<dbReference type="RefSeq" id="WP_003987319.1">
    <property type="nucleotide sequence ID" value="NZ_CP043497.1"/>
</dbReference>
<dbReference type="SUPFAM" id="SSF53335">
    <property type="entry name" value="S-adenosyl-L-methionine-dependent methyltransferases"/>
    <property type="match status" value="1"/>
</dbReference>
<keyword evidence="2 4" id="KW-0808">Transferase</keyword>
<dbReference type="InterPro" id="IPR029063">
    <property type="entry name" value="SAM-dependent_MTases_sf"/>
</dbReference>
<dbReference type="PANTHER" id="PTHR43861:SF1">
    <property type="entry name" value="TRANS-ACONITATE 2-METHYLTRANSFERASE"/>
    <property type="match status" value="1"/>
</dbReference>
<dbReference type="Gene3D" id="3.40.50.150">
    <property type="entry name" value="Vaccinia Virus protein VP39"/>
    <property type="match status" value="1"/>
</dbReference>
<reference evidence="4 5" key="1">
    <citation type="submission" date="2022-03" db="EMBL/GenBank/DDBJ databases">
        <title>Complete genome of Streptomyces rimosus ssp. rimosus R7 (=ATCC 10970).</title>
        <authorList>
            <person name="Beganovic S."/>
            <person name="Ruckert C."/>
            <person name="Busche T."/>
            <person name="Kalinowski J."/>
            <person name="Wittmann C."/>
        </authorList>
    </citation>
    <scope>NUCLEOTIDE SEQUENCE [LARGE SCALE GENOMIC DNA]</scope>
    <source>
        <strain evidence="4 5">R7</strain>
    </source>
</reference>
<keyword evidence="5" id="KW-1185">Reference proteome</keyword>
<accession>A0ABY3YZN5</accession>
<organism evidence="4 5">
    <name type="scientific">Streptomyces rimosus subsp. rimosus</name>
    <dbReference type="NCBI Taxonomy" id="132474"/>
    <lineage>
        <taxon>Bacteria</taxon>
        <taxon>Bacillati</taxon>
        <taxon>Actinomycetota</taxon>
        <taxon>Actinomycetes</taxon>
        <taxon>Kitasatosporales</taxon>
        <taxon>Streptomycetaceae</taxon>
        <taxon>Streptomyces</taxon>
    </lineage>
</organism>
<dbReference type="GeneID" id="66859184"/>